<organism evidence="2">
    <name type="scientific">marine sediment metagenome</name>
    <dbReference type="NCBI Taxonomy" id="412755"/>
    <lineage>
        <taxon>unclassified sequences</taxon>
        <taxon>metagenomes</taxon>
        <taxon>ecological metagenomes</taxon>
    </lineage>
</organism>
<accession>X0U271</accession>
<dbReference type="GO" id="GO:0006046">
    <property type="term" value="P:N-acetylglucosamine catabolic process"/>
    <property type="evidence" value="ECO:0007669"/>
    <property type="project" value="TreeGrafter"/>
</dbReference>
<protein>
    <recommendedName>
        <fullName evidence="1">Glucosamine/galactosamine-6-phosphate isomerase domain-containing protein</fullName>
    </recommendedName>
</protein>
<dbReference type="GO" id="GO:0042802">
    <property type="term" value="F:identical protein binding"/>
    <property type="evidence" value="ECO:0007669"/>
    <property type="project" value="TreeGrafter"/>
</dbReference>
<dbReference type="GO" id="GO:0006043">
    <property type="term" value="P:glucosamine catabolic process"/>
    <property type="evidence" value="ECO:0007669"/>
    <property type="project" value="TreeGrafter"/>
</dbReference>
<dbReference type="EMBL" id="BARS01027591">
    <property type="protein sequence ID" value="GAF99893.1"/>
    <property type="molecule type" value="Genomic_DNA"/>
</dbReference>
<evidence type="ECO:0000259" key="1">
    <source>
        <dbReference type="Pfam" id="PF01182"/>
    </source>
</evidence>
<dbReference type="SUPFAM" id="SSF100950">
    <property type="entry name" value="NagB/RpiA/CoA transferase-like"/>
    <property type="match status" value="1"/>
</dbReference>
<feature type="non-terminal residue" evidence="2">
    <location>
        <position position="1"/>
    </location>
</feature>
<feature type="domain" description="Glucosamine/galactosamine-6-phosphate isomerase" evidence="1">
    <location>
        <begin position="4"/>
        <end position="175"/>
    </location>
</feature>
<dbReference type="InterPro" id="IPR006148">
    <property type="entry name" value="Glc/Gal-6P_isomerase"/>
</dbReference>
<dbReference type="InterPro" id="IPR037171">
    <property type="entry name" value="NagB/RpiA_transferase-like"/>
</dbReference>
<reference evidence="2" key="1">
    <citation type="journal article" date="2014" name="Front. Microbiol.">
        <title>High frequency of phylogenetically diverse reductive dehalogenase-homologous genes in deep subseafloor sedimentary metagenomes.</title>
        <authorList>
            <person name="Kawai M."/>
            <person name="Futagami T."/>
            <person name="Toyoda A."/>
            <person name="Takaki Y."/>
            <person name="Nishi S."/>
            <person name="Hori S."/>
            <person name="Arai W."/>
            <person name="Tsubouchi T."/>
            <person name="Morono Y."/>
            <person name="Uchiyama I."/>
            <person name="Ito T."/>
            <person name="Fujiyama A."/>
            <person name="Inagaki F."/>
            <person name="Takami H."/>
        </authorList>
    </citation>
    <scope>NUCLEOTIDE SEQUENCE</scope>
    <source>
        <strain evidence="2">Expedition CK06-06</strain>
    </source>
</reference>
<dbReference type="Pfam" id="PF01182">
    <property type="entry name" value="Glucosamine_iso"/>
    <property type="match status" value="1"/>
</dbReference>
<name>X0U271_9ZZZZ</name>
<dbReference type="GO" id="GO:0005975">
    <property type="term" value="P:carbohydrate metabolic process"/>
    <property type="evidence" value="ECO:0007669"/>
    <property type="project" value="InterPro"/>
</dbReference>
<proteinExistence type="predicted"/>
<dbReference type="PANTHER" id="PTHR11280">
    <property type="entry name" value="GLUCOSAMINE-6-PHOSPHATE ISOMERASE"/>
    <property type="match status" value="1"/>
</dbReference>
<dbReference type="PANTHER" id="PTHR11280:SF6">
    <property type="entry name" value="GLUCOSAMINE-6-PHOSPHATE ISOMERASE NAGB"/>
    <property type="match status" value="1"/>
</dbReference>
<dbReference type="GO" id="GO:0004342">
    <property type="term" value="F:glucosamine-6-phosphate deaminase activity"/>
    <property type="evidence" value="ECO:0007669"/>
    <property type="project" value="InterPro"/>
</dbReference>
<gene>
    <name evidence="2" type="ORF">S01H1_43314</name>
</gene>
<dbReference type="CDD" id="cd01399">
    <property type="entry name" value="GlcN6P_deaminase"/>
    <property type="match status" value="1"/>
</dbReference>
<dbReference type="InterPro" id="IPR004547">
    <property type="entry name" value="Glucosamine6P_isomerase"/>
</dbReference>
<dbReference type="GO" id="GO:0005737">
    <property type="term" value="C:cytoplasm"/>
    <property type="evidence" value="ECO:0007669"/>
    <property type="project" value="TreeGrafter"/>
</dbReference>
<comment type="caution">
    <text evidence="2">The sequence shown here is derived from an EMBL/GenBank/DDBJ whole genome shotgun (WGS) entry which is preliminary data.</text>
</comment>
<evidence type="ECO:0000313" key="2">
    <source>
        <dbReference type="EMBL" id="GAF99893.1"/>
    </source>
</evidence>
<sequence length="195" mass="21955">AMKDIDWSKVIAYHLDEYIGIPKTHPASFRKYLKERFVDNVPSLAGFFFIEGDAQDIEAERLRLGELISRCTIDVAFVGIGENGHLAFNDPPADFETEDPYLMVELDSDCRKQQLGEGWFKTLEEVPKRAISMSIKQIMKSSVLIVSVPDRRKAKAVKCAVEGEVTNSCPSSILQNHLDCRLFLDTESASLLTKK</sequence>
<dbReference type="AlphaFoldDB" id="X0U271"/>
<dbReference type="Gene3D" id="3.40.50.1360">
    <property type="match status" value="1"/>
</dbReference>
<dbReference type="GO" id="GO:0019262">
    <property type="term" value="P:N-acetylneuraminate catabolic process"/>
    <property type="evidence" value="ECO:0007669"/>
    <property type="project" value="TreeGrafter"/>
</dbReference>